<dbReference type="Proteomes" id="UP000287336">
    <property type="component" value="Unassembled WGS sequence"/>
</dbReference>
<name>A0A433KR65_9GAMM</name>
<evidence type="ECO:0000313" key="1">
    <source>
        <dbReference type="EMBL" id="RUR32185.1"/>
    </source>
</evidence>
<comment type="caution">
    <text evidence="1">The sequence shown here is derived from an EMBL/GenBank/DDBJ whole genome shotgun (WGS) entry which is preliminary data.</text>
</comment>
<sequence>MRLRTKQCFKCDCFRDVLYRCRYEKVIDWVFLCSKCLVEVKTLHERSYQYGGTWKSKKK</sequence>
<proteinExistence type="predicted"/>
<evidence type="ECO:0000313" key="2">
    <source>
        <dbReference type="Proteomes" id="UP000287336"/>
    </source>
</evidence>
<accession>A0A433KR65</accession>
<dbReference type="AlphaFoldDB" id="A0A433KR65"/>
<dbReference type="OrthoDB" id="1453484at2"/>
<gene>
    <name evidence="1" type="ORF">ELY33_06160</name>
</gene>
<organism evidence="1 2">
    <name type="scientific">Vreelandella andesensis</name>
    <dbReference type="NCBI Taxonomy" id="447567"/>
    <lineage>
        <taxon>Bacteria</taxon>
        <taxon>Pseudomonadati</taxon>
        <taxon>Pseudomonadota</taxon>
        <taxon>Gammaproteobacteria</taxon>
        <taxon>Oceanospirillales</taxon>
        <taxon>Halomonadaceae</taxon>
        <taxon>Vreelandella</taxon>
    </lineage>
</organism>
<keyword evidence="2" id="KW-1185">Reference proteome</keyword>
<dbReference type="EMBL" id="RZHG01000011">
    <property type="protein sequence ID" value="RUR32185.1"/>
    <property type="molecule type" value="Genomic_DNA"/>
</dbReference>
<reference evidence="1 2" key="1">
    <citation type="submission" date="2018-12" db="EMBL/GenBank/DDBJ databases">
        <title>three novel Halomonas strain isolated from plants.</title>
        <authorList>
            <person name="Sun C."/>
        </authorList>
    </citation>
    <scope>NUCLEOTIDE SEQUENCE [LARGE SCALE GENOMIC DNA]</scope>
    <source>
        <strain evidence="1 2">DSM 19434</strain>
    </source>
</reference>
<protein>
    <submittedName>
        <fullName evidence="1">Uncharacterized protein</fullName>
    </submittedName>
</protein>